<sequence length="260" mass="30518">MINEKIAAILEEKFAFFNHPRFIEHDPIQIPHSFSSLQDKEIMGFWVAILAWGQRKTILQNARTLIELMDGAPYQFILEHQASDLKRFETFKHRTFQYPDTLYFIDLFQRHYQRNNSLETAFNRGLQPNDLTVENGLNGFHDYFFNSEWAPERTKKHIASPQKNSACKRINMFLRWMVRKDQAGVDFGLWTTIKPDQLVCPLDVHSMRTAAQLGLMQEEKANWKTALALTETLRQLDPADPVKYDFALYGMGIEDKTLWK</sequence>
<organism evidence="1 2">
    <name type="scientific">Aquirufa esocilacus</name>
    <dbReference type="NCBI Taxonomy" id="3096513"/>
    <lineage>
        <taxon>Bacteria</taxon>
        <taxon>Pseudomonadati</taxon>
        <taxon>Bacteroidota</taxon>
        <taxon>Cytophagia</taxon>
        <taxon>Cytophagales</taxon>
        <taxon>Flectobacillaceae</taxon>
        <taxon>Aquirufa</taxon>
    </lineage>
</organism>
<evidence type="ECO:0000313" key="1">
    <source>
        <dbReference type="EMBL" id="MFD3407474.1"/>
    </source>
</evidence>
<dbReference type="Pfam" id="PF09674">
    <property type="entry name" value="DUF2400"/>
    <property type="match status" value="1"/>
</dbReference>
<reference evidence="1 2" key="1">
    <citation type="submission" date="2024-03" db="EMBL/GenBank/DDBJ databases">
        <title>Aquirufa genome sequencing.</title>
        <authorList>
            <person name="Pitt A."/>
            <person name="Hahn M.W."/>
        </authorList>
    </citation>
    <scope>NUCLEOTIDE SEQUENCE [LARGE SCALE GENOMIC DNA]</scope>
    <source>
        <strain evidence="1 2">HETE-83D</strain>
    </source>
</reference>
<dbReference type="InterPro" id="IPR014127">
    <property type="entry name" value="CHP02757"/>
</dbReference>
<proteinExistence type="predicted"/>
<keyword evidence="2" id="KW-1185">Reference proteome</keyword>
<protein>
    <submittedName>
        <fullName evidence="1">TIGR02757 family protein</fullName>
    </submittedName>
</protein>
<dbReference type="EMBL" id="JBBKXX010000001">
    <property type="protein sequence ID" value="MFD3407474.1"/>
    <property type="molecule type" value="Genomic_DNA"/>
</dbReference>
<dbReference type="NCBIfam" id="TIGR02757">
    <property type="entry name" value="TIGR02757 family protein"/>
    <property type="match status" value="1"/>
</dbReference>
<name>A0ABW6DFJ7_9BACT</name>
<dbReference type="Proteomes" id="UP001598019">
    <property type="component" value="Unassembled WGS sequence"/>
</dbReference>
<accession>A0ABW6DFJ7</accession>
<evidence type="ECO:0000313" key="2">
    <source>
        <dbReference type="Proteomes" id="UP001598019"/>
    </source>
</evidence>
<gene>
    <name evidence="1" type="ORF">SKC37_02290</name>
</gene>
<dbReference type="RefSeq" id="WP_377979915.1">
    <property type="nucleotide sequence ID" value="NZ_JBBKXX010000001.1"/>
</dbReference>
<comment type="caution">
    <text evidence="1">The sequence shown here is derived from an EMBL/GenBank/DDBJ whole genome shotgun (WGS) entry which is preliminary data.</text>
</comment>